<dbReference type="InterPro" id="IPR001087">
    <property type="entry name" value="GDSL"/>
</dbReference>
<dbReference type="Gramene" id="CDO96911">
    <property type="protein sequence ID" value="CDO96911"/>
    <property type="gene ID" value="GSCOC_T00014092001"/>
</dbReference>
<keyword evidence="7" id="KW-0443">Lipid metabolism</keyword>
<dbReference type="SUPFAM" id="SSF52266">
    <property type="entry name" value="SGNH hydrolase"/>
    <property type="match status" value="1"/>
</dbReference>
<keyword evidence="3" id="KW-0964">Secreted</keyword>
<keyword evidence="6" id="KW-0442">Lipid degradation</keyword>
<dbReference type="AlphaFoldDB" id="A0A068TL17"/>
<keyword evidence="5" id="KW-0378">Hydrolase</keyword>
<evidence type="ECO:0000256" key="6">
    <source>
        <dbReference type="ARBA" id="ARBA00022963"/>
    </source>
</evidence>
<dbReference type="PANTHER" id="PTHR45650:SF9">
    <property type="entry name" value="SGNH HYDROLASE-TYPE ESTERASE DOMAIN-CONTAINING PROTEIN"/>
    <property type="match status" value="1"/>
</dbReference>
<gene>
    <name evidence="8" type="ORF">GSCOC_T00014092001</name>
</gene>
<comment type="subcellular location">
    <subcellularLocation>
        <location evidence="1">Secreted</location>
    </subcellularLocation>
</comment>
<proteinExistence type="inferred from homology"/>
<dbReference type="CDD" id="cd01837">
    <property type="entry name" value="SGNH_plant_lipase_like"/>
    <property type="match status" value="1"/>
</dbReference>
<evidence type="ECO:0000256" key="3">
    <source>
        <dbReference type="ARBA" id="ARBA00022525"/>
    </source>
</evidence>
<dbReference type="PhylomeDB" id="A0A068TL17"/>
<dbReference type="GO" id="GO:0016042">
    <property type="term" value="P:lipid catabolic process"/>
    <property type="evidence" value="ECO:0007669"/>
    <property type="project" value="UniProtKB-KW"/>
</dbReference>
<dbReference type="Proteomes" id="UP000295252">
    <property type="component" value="Chromosome IV"/>
</dbReference>
<keyword evidence="9" id="KW-1185">Reference proteome</keyword>
<evidence type="ECO:0000313" key="8">
    <source>
        <dbReference type="EMBL" id="CDO96911.1"/>
    </source>
</evidence>
<protein>
    <submittedName>
        <fullName evidence="8">Uncharacterized protein</fullName>
    </submittedName>
</protein>
<dbReference type="Pfam" id="PF00657">
    <property type="entry name" value="Lipase_GDSL"/>
    <property type="match status" value="1"/>
</dbReference>
<evidence type="ECO:0000256" key="4">
    <source>
        <dbReference type="ARBA" id="ARBA00022729"/>
    </source>
</evidence>
<dbReference type="OMA" id="GCCTISP"/>
<organism evidence="8 9">
    <name type="scientific">Coffea canephora</name>
    <name type="common">Robusta coffee</name>
    <dbReference type="NCBI Taxonomy" id="49390"/>
    <lineage>
        <taxon>Eukaryota</taxon>
        <taxon>Viridiplantae</taxon>
        <taxon>Streptophyta</taxon>
        <taxon>Embryophyta</taxon>
        <taxon>Tracheophyta</taxon>
        <taxon>Spermatophyta</taxon>
        <taxon>Magnoliopsida</taxon>
        <taxon>eudicotyledons</taxon>
        <taxon>Gunneridae</taxon>
        <taxon>Pentapetalae</taxon>
        <taxon>asterids</taxon>
        <taxon>lamiids</taxon>
        <taxon>Gentianales</taxon>
        <taxon>Rubiaceae</taxon>
        <taxon>Ixoroideae</taxon>
        <taxon>Gardenieae complex</taxon>
        <taxon>Bertiereae - Coffeeae clade</taxon>
        <taxon>Coffeeae</taxon>
        <taxon>Coffea</taxon>
    </lineage>
</organism>
<dbReference type="PANTHER" id="PTHR45650">
    <property type="entry name" value="GDSL-LIKE LIPASE/ACYLHYDROLASE-RELATED"/>
    <property type="match status" value="1"/>
</dbReference>
<reference evidence="9" key="1">
    <citation type="journal article" date="2014" name="Science">
        <title>The coffee genome provides insight into the convergent evolution of caffeine biosynthesis.</title>
        <authorList>
            <person name="Denoeud F."/>
            <person name="Carretero-Paulet L."/>
            <person name="Dereeper A."/>
            <person name="Droc G."/>
            <person name="Guyot R."/>
            <person name="Pietrella M."/>
            <person name="Zheng C."/>
            <person name="Alberti A."/>
            <person name="Anthony F."/>
            <person name="Aprea G."/>
            <person name="Aury J.M."/>
            <person name="Bento P."/>
            <person name="Bernard M."/>
            <person name="Bocs S."/>
            <person name="Campa C."/>
            <person name="Cenci A."/>
            <person name="Combes M.C."/>
            <person name="Crouzillat D."/>
            <person name="Da Silva C."/>
            <person name="Daddiego L."/>
            <person name="De Bellis F."/>
            <person name="Dussert S."/>
            <person name="Garsmeur O."/>
            <person name="Gayraud T."/>
            <person name="Guignon V."/>
            <person name="Jahn K."/>
            <person name="Jamilloux V."/>
            <person name="Joet T."/>
            <person name="Labadie K."/>
            <person name="Lan T."/>
            <person name="Leclercq J."/>
            <person name="Lepelley M."/>
            <person name="Leroy T."/>
            <person name="Li L.T."/>
            <person name="Librado P."/>
            <person name="Lopez L."/>
            <person name="Munoz A."/>
            <person name="Noel B."/>
            <person name="Pallavicini A."/>
            <person name="Perrotta G."/>
            <person name="Poncet V."/>
            <person name="Pot D."/>
            <person name="Priyono X."/>
            <person name="Rigoreau M."/>
            <person name="Rouard M."/>
            <person name="Rozas J."/>
            <person name="Tranchant-Dubreuil C."/>
            <person name="VanBuren R."/>
            <person name="Zhang Q."/>
            <person name="Andrade A.C."/>
            <person name="Argout X."/>
            <person name="Bertrand B."/>
            <person name="de Kochko A."/>
            <person name="Graziosi G."/>
            <person name="Henry R.J."/>
            <person name="Jayarama X."/>
            <person name="Ming R."/>
            <person name="Nagai C."/>
            <person name="Rounsley S."/>
            <person name="Sankoff D."/>
            <person name="Giuliano G."/>
            <person name="Albert V.A."/>
            <person name="Wincker P."/>
            <person name="Lashermes P."/>
        </authorList>
    </citation>
    <scope>NUCLEOTIDE SEQUENCE [LARGE SCALE GENOMIC DNA]</scope>
    <source>
        <strain evidence="9">cv. DH200-94</strain>
    </source>
</reference>
<evidence type="ECO:0000256" key="2">
    <source>
        <dbReference type="ARBA" id="ARBA00008668"/>
    </source>
</evidence>
<accession>A0A068TL17</accession>
<dbReference type="InParanoid" id="A0A068TL17"/>
<keyword evidence="4" id="KW-0732">Signal</keyword>
<dbReference type="Gene3D" id="3.40.50.1110">
    <property type="entry name" value="SGNH hydrolase"/>
    <property type="match status" value="1"/>
</dbReference>
<evidence type="ECO:0000256" key="5">
    <source>
        <dbReference type="ARBA" id="ARBA00022801"/>
    </source>
</evidence>
<dbReference type="EMBL" id="HG739085">
    <property type="protein sequence ID" value="CDO96911.1"/>
    <property type="molecule type" value="Genomic_DNA"/>
</dbReference>
<dbReference type="InterPro" id="IPR036514">
    <property type="entry name" value="SGNH_hydro_sf"/>
</dbReference>
<name>A0A068TL17_COFCA</name>
<dbReference type="GO" id="GO:0005576">
    <property type="term" value="C:extracellular region"/>
    <property type="evidence" value="ECO:0007669"/>
    <property type="project" value="UniProtKB-SubCell"/>
</dbReference>
<dbReference type="OrthoDB" id="1683520at2759"/>
<evidence type="ECO:0000256" key="7">
    <source>
        <dbReference type="ARBA" id="ARBA00023098"/>
    </source>
</evidence>
<dbReference type="InterPro" id="IPR051238">
    <property type="entry name" value="GDSL_esterase/lipase"/>
</dbReference>
<sequence>MTFVTKQWVLLPVVGMVIFFFLQPFALGNPQVPCYFIFGDSQDDNGNNNDLNTTAKANYPPYGIDFPEGPTGRFTNGRNHADFIAELLGFEGYMPPFANIKGQDITEGVNYASAASGILDQTGRQLGDIVSLNQQLQNHRRVTSQLVRLIGNEAATKEYLAKCLYTFAIGSNDYIDSYLLPECYATSRLCTPRQFARMLIKEYSQQLRKLYGLGARKIAIFGLGFLGCVPGLLSIDGTCVDSLNSEVQLFNEELKPLVDELNAELSSAHFIYVNVTAITLSTMPAEITIDKAPCCNVSTTVSAGQCIPGQIPCSNRNEYYFWDDFHPSEIVYEASSRLAYSALSSLLNAYPFGIGSLADTDSRDKLEIQ</sequence>
<evidence type="ECO:0000313" key="9">
    <source>
        <dbReference type="Proteomes" id="UP000295252"/>
    </source>
</evidence>
<dbReference type="GO" id="GO:0016788">
    <property type="term" value="F:hydrolase activity, acting on ester bonds"/>
    <property type="evidence" value="ECO:0007669"/>
    <property type="project" value="InterPro"/>
</dbReference>
<evidence type="ECO:0000256" key="1">
    <source>
        <dbReference type="ARBA" id="ARBA00004613"/>
    </source>
</evidence>
<dbReference type="InterPro" id="IPR035669">
    <property type="entry name" value="SGNH_plant_lipase-like"/>
</dbReference>
<comment type="similarity">
    <text evidence="2">Belongs to the 'GDSL' lipolytic enzyme family.</text>
</comment>